<proteinExistence type="predicted"/>
<protein>
    <submittedName>
        <fullName evidence="3">Uncharacterized protein</fullName>
    </submittedName>
</protein>
<dbReference type="RefSeq" id="WP_161261435.1">
    <property type="nucleotide sequence ID" value="NZ_JAFBDC010000004.1"/>
</dbReference>
<evidence type="ECO:0000313" key="3">
    <source>
        <dbReference type="EMBL" id="MZP42864.1"/>
    </source>
</evidence>
<evidence type="ECO:0000256" key="2">
    <source>
        <dbReference type="SAM" id="MobiDB-lite"/>
    </source>
</evidence>
<sequence length="118" mass="13324">MTTSTVDTPPHHVPDGAQEGAAAERSPKQTVRELTALLMAQEARTHRLEEEAVALNRRLQDVESRTEDLQKRMQDLLSRLDEAISLNNLFLAYIESHGLTQDFKQFSERLTPVNGKVN</sequence>
<dbReference type="OrthoDB" id="2083508at2"/>
<name>A0A845LC06_HELGE</name>
<comment type="caution">
    <text evidence="3">The sequence shown here is derived from an EMBL/GenBank/DDBJ whole genome shotgun (WGS) entry which is preliminary data.</text>
</comment>
<gene>
    <name evidence="3" type="ORF">GTO89_07400</name>
</gene>
<keyword evidence="1" id="KW-0175">Coiled coil</keyword>
<feature type="region of interest" description="Disordered" evidence="2">
    <location>
        <begin position="1"/>
        <end position="28"/>
    </location>
</feature>
<evidence type="ECO:0000256" key="1">
    <source>
        <dbReference type="SAM" id="Coils"/>
    </source>
</evidence>
<evidence type="ECO:0000313" key="4">
    <source>
        <dbReference type="Proteomes" id="UP000471031"/>
    </source>
</evidence>
<dbReference type="EMBL" id="WXEX01000005">
    <property type="protein sequence ID" value="MZP42864.1"/>
    <property type="molecule type" value="Genomic_DNA"/>
</dbReference>
<dbReference type="Proteomes" id="UP000471031">
    <property type="component" value="Unassembled WGS sequence"/>
</dbReference>
<reference evidence="3 4" key="1">
    <citation type="submission" date="2020-01" db="EMBL/GenBank/DDBJ databases">
        <title>Whole genome sequence of Heliobacterium gestii DSM 11169.</title>
        <authorList>
            <person name="Kyndt J.A."/>
            <person name="Meyer T.E."/>
        </authorList>
    </citation>
    <scope>NUCLEOTIDE SEQUENCE [LARGE SCALE GENOMIC DNA]</scope>
    <source>
        <strain evidence="3 4">DSM 11169</strain>
    </source>
</reference>
<organism evidence="3 4">
    <name type="scientific">Heliomicrobium gestii</name>
    <name type="common">Heliobacterium gestii</name>
    <dbReference type="NCBI Taxonomy" id="2699"/>
    <lineage>
        <taxon>Bacteria</taxon>
        <taxon>Bacillati</taxon>
        <taxon>Bacillota</taxon>
        <taxon>Clostridia</taxon>
        <taxon>Eubacteriales</taxon>
        <taxon>Heliobacteriaceae</taxon>
        <taxon>Heliomicrobium</taxon>
    </lineage>
</organism>
<dbReference type="AlphaFoldDB" id="A0A845LC06"/>
<keyword evidence="4" id="KW-1185">Reference proteome</keyword>
<accession>A0A845LC06</accession>
<feature type="coiled-coil region" evidence="1">
    <location>
        <begin position="31"/>
        <end position="86"/>
    </location>
</feature>
<dbReference type="SUPFAM" id="SSF57997">
    <property type="entry name" value="Tropomyosin"/>
    <property type="match status" value="1"/>
</dbReference>